<accession>A0A2G9RQH3</accession>
<dbReference type="Proteomes" id="UP000228934">
    <property type="component" value="Unassembled WGS sequence"/>
</dbReference>
<sequence length="68" mass="7539">MLPLLVLCYPDVRPQLWDVASLAGMTHAAVLSPLCGHTHIVIMVLLLTSDFKVPKRVYLTTTIITTYS</sequence>
<keyword evidence="3" id="KW-1185">Reference proteome</keyword>
<keyword evidence="1" id="KW-1133">Transmembrane helix</keyword>
<evidence type="ECO:0000313" key="3">
    <source>
        <dbReference type="Proteomes" id="UP000228934"/>
    </source>
</evidence>
<gene>
    <name evidence="2" type="ORF">AB205_0026940</name>
</gene>
<evidence type="ECO:0000313" key="2">
    <source>
        <dbReference type="EMBL" id="PIO30152.1"/>
    </source>
</evidence>
<keyword evidence="1" id="KW-0472">Membrane</keyword>
<organism evidence="2 3">
    <name type="scientific">Aquarana catesbeiana</name>
    <name type="common">American bullfrog</name>
    <name type="synonym">Rana catesbeiana</name>
    <dbReference type="NCBI Taxonomy" id="8400"/>
    <lineage>
        <taxon>Eukaryota</taxon>
        <taxon>Metazoa</taxon>
        <taxon>Chordata</taxon>
        <taxon>Craniata</taxon>
        <taxon>Vertebrata</taxon>
        <taxon>Euteleostomi</taxon>
        <taxon>Amphibia</taxon>
        <taxon>Batrachia</taxon>
        <taxon>Anura</taxon>
        <taxon>Neobatrachia</taxon>
        <taxon>Ranoidea</taxon>
        <taxon>Ranidae</taxon>
        <taxon>Aquarana</taxon>
    </lineage>
</organism>
<protein>
    <submittedName>
        <fullName evidence="2">Uncharacterized protein</fullName>
    </submittedName>
</protein>
<proteinExistence type="predicted"/>
<name>A0A2G9RQH3_AQUCT</name>
<reference evidence="3" key="1">
    <citation type="journal article" date="2017" name="Nat. Commun.">
        <title>The North American bullfrog draft genome provides insight into hormonal regulation of long noncoding RNA.</title>
        <authorList>
            <person name="Hammond S.A."/>
            <person name="Warren R.L."/>
            <person name="Vandervalk B.P."/>
            <person name="Kucuk E."/>
            <person name="Khan H."/>
            <person name="Gibb E.A."/>
            <person name="Pandoh P."/>
            <person name="Kirk H."/>
            <person name="Zhao Y."/>
            <person name="Jones M."/>
            <person name="Mungall A.J."/>
            <person name="Coope R."/>
            <person name="Pleasance S."/>
            <person name="Moore R.A."/>
            <person name="Holt R.A."/>
            <person name="Round J.M."/>
            <person name="Ohora S."/>
            <person name="Walle B.V."/>
            <person name="Veldhoen N."/>
            <person name="Helbing C.C."/>
            <person name="Birol I."/>
        </authorList>
    </citation>
    <scope>NUCLEOTIDE SEQUENCE [LARGE SCALE GENOMIC DNA]</scope>
</reference>
<evidence type="ECO:0000256" key="1">
    <source>
        <dbReference type="SAM" id="Phobius"/>
    </source>
</evidence>
<keyword evidence="1" id="KW-0812">Transmembrane</keyword>
<dbReference type="AlphaFoldDB" id="A0A2G9RQH3"/>
<feature type="transmembrane region" description="Helical" evidence="1">
    <location>
        <begin position="20"/>
        <end position="47"/>
    </location>
</feature>
<dbReference type="EMBL" id="KV932708">
    <property type="protein sequence ID" value="PIO30152.1"/>
    <property type="molecule type" value="Genomic_DNA"/>
</dbReference>